<evidence type="ECO:0000256" key="1">
    <source>
        <dbReference type="SAM" id="MobiDB-lite"/>
    </source>
</evidence>
<feature type="compositionally biased region" description="Basic residues" evidence="1">
    <location>
        <begin position="204"/>
        <end position="230"/>
    </location>
</feature>
<dbReference type="InterPro" id="IPR046539">
    <property type="entry name" value="DUF6604"/>
</dbReference>
<dbReference type="PANTHER" id="PTHR38795">
    <property type="entry name" value="DUF6604 DOMAIN-CONTAINING PROTEIN"/>
    <property type="match status" value="1"/>
</dbReference>
<feature type="domain" description="DUF6604" evidence="2">
    <location>
        <begin position="13"/>
        <end position="317"/>
    </location>
</feature>
<feature type="compositionally biased region" description="Basic and acidic residues" evidence="1">
    <location>
        <begin position="231"/>
        <end position="240"/>
    </location>
</feature>
<sequence length="867" mass="99041">MDPSGFQSIGIWKRYKLGQARFTEWLQQTASKFKSSPSPPATIDASKAKSKANLDSPSETLHWSELEGLAKLIVTNSKPEEIPWDPILVLRDVIALRKKSARLYAEYAKDDTTGKLEARNRQHEHIIKVLEKVLGLLEKAVAPTRSDEKGKEPPKGRPRFSMDVLDNMFSLLELHKPENSPEKPEAESDASGPEYESDVESKLKAGRNKRRPAKKKEKGGRKGKKAHKPKTVQEETKPDSDAGWVERFQFTDTIDEGDGDLDCYMLIYCFFEDFNAIRTYVCERWCDYFYDKSVSLNTLAVITNAAAELFRDMDTELCDLLCKNGFHELHSYDSMMQLLCVQYTKEQFEVPGAGWRAHDWLGLSTYVAIRNFLDQPACIMSAISLLPVAPSPQYGLTDPAEFGAFAMDCMLELLADVSETLTLKDDELEPPVIPGQPEFELLFEQMLETRRFSSCFVFCMQLYADIRNILDHQVKDARQQLQVTARTAIENMKKAMQSCDEVWNSEWRKKAERQIKHIKDYALTDFTYDGKWFRAAEMGLEDDLPAYQLFDAEPVWPGLFDFRTKLEMIWLGIDLVSRTPAPLWTGVLYHISKRDYPHIPAWPEMDRFLGVHGTGLLGFPVNEDLKAADVLVKYSTMSEAECFQVWNELFHLSMNRVAGFMLRYGGDPPESRLKRPGAEYILYIIRDRVGLPHEPRQDPFGISWNRAPPKSELSCDNPKTEEMVRQLRMIGNMRHVEVLEILDQTVEDMTKKEFALNYFKLDWEVQSFVEGLKKSMLDAGLLTSLEDGVEKFIEKPDASRLLGLAIEKAIVAAADQPFVSRMSNPPDESDDDDWSDDREGAVRVWLPLASIQTGHISRQEKGIRIVV</sequence>
<feature type="region of interest" description="Disordered" evidence="1">
    <location>
        <begin position="176"/>
        <end position="240"/>
    </location>
</feature>
<dbReference type="Pfam" id="PF20253">
    <property type="entry name" value="DUF6604"/>
    <property type="match status" value="1"/>
</dbReference>
<evidence type="ECO:0000313" key="4">
    <source>
        <dbReference type="Proteomes" id="UP001232148"/>
    </source>
</evidence>
<accession>A0AAD9HD90</accession>
<protein>
    <recommendedName>
        <fullName evidence="2">DUF6604 domain-containing protein</fullName>
    </recommendedName>
</protein>
<evidence type="ECO:0000313" key="3">
    <source>
        <dbReference type="EMBL" id="KAK2026740.1"/>
    </source>
</evidence>
<comment type="caution">
    <text evidence="3">The sequence shown here is derived from an EMBL/GenBank/DDBJ whole genome shotgun (WGS) entry which is preliminary data.</text>
</comment>
<dbReference type="AlphaFoldDB" id="A0AAD9HD90"/>
<feature type="compositionally biased region" description="Acidic residues" evidence="1">
    <location>
        <begin position="827"/>
        <end position="836"/>
    </location>
</feature>
<gene>
    <name evidence="3" type="ORF">LX32DRAFT_641563</name>
</gene>
<reference evidence="3" key="1">
    <citation type="submission" date="2021-06" db="EMBL/GenBank/DDBJ databases">
        <title>Comparative genomics, transcriptomics and evolutionary studies reveal genomic signatures of adaptation to plant cell wall in hemibiotrophic fungi.</title>
        <authorList>
            <consortium name="DOE Joint Genome Institute"/>
            <person name="Baroncelli R."/>
            <person name="Diaz J.F."/>
            <person name="Benocci T."/>
            <person name="Peng M."/>
            <person name="Battaglia E."/>
            <person name="Haridas S."/>
            <person name="Andreopoulos W."/>
            <person name="Labutti K."/>
            <person name="Pangilinan J."/>
            <person name="Floch G.L."/>
            <person name="Makela M.R."/>
            <person name="Henrissat B."/>
            <person name="Grigoriev I.V."/>
            <person name="Crouch J.A."/>
            <person name="De Vries R.P."/>
            <person name="Sukno S.A."/>
            <person name="Thon M.R."/>
        </authorList>
    </citation>
    <scope>NUCLEOTIDE SEQUENCE</scope>
    <source>
        <strain evidence="3">MAFF235873</strain>
    </source>
</reference>
<dbReference type="EMBL" id="MU842908">
    <property type="protein sequence ID" value="KAK2026740.1"/>
    <property type="molecule type" value="Genomic_DNA"/>
</dbReference>
<dbReference type="Proteomes" id="UP001232148">
    <property type="component" value="Unassembled WGS sequence"/>
</dbReference>
<feature type="compositionally biased region" description="Basic and acidic residues" evidence="1">
    <location>
        <begin position="176"/>
        <end position="186"/>
    </location>
</feature>
<proteinExistence type="predicted"/>
<dbReference type="PANTHER" id="PTHR38795:SF1">
    <property type="entry name" value="DUF6604 DOMAIN-CONTAINING PROTEIN"/>
    <property type="match status" value="1"/>
</dbReference>
<evidence type="ECO:0000259" key="2">
    <source>
        <dbReference type="Pfam" id="PF20253"/>
    </source>
</evidence>
<keyword evidence="4" id="KW-1185">Reference proteome</keyword>
<organism evidence="3 4">
    <name type="scientific">Colletotrichum zoysiae</name>
    <dbReference type="NCBI Taxonomy" id="1216348"/>
    <lineage>
        <taxon>Eukaryota</taxon>
        <taxon>Fungi</taxon>
        <taxon>Dikarya</taxon>
        <taxon>Ascomycota</taxon>
        <taxon>Pezizomycotina</taxon>
        <taxon>Sordariomycetes</taxon>
        <taxon>Hypocreomycetidae</taxon>
        <taxon>Glomerellales</taxon>
        <taxon>Glomerellaceae</taxon>
        <taxon>Colletotrichum</taxon>
        <taxon>Colletotrichum graminicola species complex</taxon>
    </lineage>
</organism>
<feature type="region of interest" description="Disordered" evidence="1">
    <location>
        <begin position="31"/>
        <end position="56"/>
    </location>
</feature>
<name>A0AAD9HD90_9PEZI</name>
<feature type="region of interest" description="Disordered" evidence="1">
    <location>
        <begin position="817"/>
        <end position="836"/>
    </location>
</feature>